<dbReference type="AlphaFoldDB" id="A0A6A6CIB0"/>
<proteinExistence type="predicted"/>
<evidence type="ECO:0000313" key="2">
    <source>
        <dbReference type="EMBL" id="KAF2166954.1"/>
    </source>
</evidence>
<dbReference type="PANTHER" id="PTHR23024">
    <property type="entry name" value="ARYLACETAMIDE DEACETYLASE"/>
    <property type="match status" value="1"/>
</dbReference>
<evidence type="ECO:0000259" key="1">
    <source>
        <dbReference type="Pfam" id="PF07859"/>
    </source>
</evidence>
<dbReference type="Pfam" id="PF07859">
    <property type="entry name" value="Abhydrolase_3"/>
    <property type="match status" value="1"/>
</dbReference>
<sequence length="319" mass="35358">MEKQEFTYKTVTYDDTTTTILKANVYYTPAHKNESPEARPIALYFHGGGFIVGSKDDISPLHLDLLLSHGFVIVAPNYRLCPTILATEGPVQDSLDCYEWARRDLPQLLQAEGVALDAERLVALGTSCGGTIAHHMKKSPHPPREILDIAGQKFLGDPWFTSGLLPPGYTSLPSLSPSFIEKVHSEFPPPTSFPVPWGPEGISFDRPRFAWMFSSSVKGTTFKEITGGDTDTLDPVAIFNDIGDGKCPATSFLHGGEDSLVNMKFARRAWEILRRKGVECDLILVEGRDHGFDEDVKEGEEGYEEVAKAFDFLIRHVEV</sequence>
<organism evidence="2 3">
    <name type="scientific">Zasmidium cellare ATCC 36951</name>
    <dbReference type="NCBI Taxonomy" id="1080233"/>
    <lineage>
        <taxon>Eukaryota</taxon>
        <taxon>Fungi</taxon>
        <taxon>Dikarya</taxon>
        <taxon>Ascomycota</taxon>
        <taxon>Pezizomycotina</taxon>
        <taxon>Dothideomycetes</taxon>
        <taxon>Dothideomycetidae</taxon>
        <taxon>Mycosphaerellales</taxon>
        <taxon>Mycosphaerellaceae</taxon>
        <taxon>Zasmidium</taxon>
    </lineage>
</organism>
<dbReference type="GeneID" id="54559863"/>
<gene>
    <name evidence="2" type="ORF">M409DRAFT_23001</name>
</gene>
<dbReference type="Proteomes" id="UP000799537">
    <property type="component" value="Unassembled WGS sequence"/>
</dbReference>
<evidence type="ECO:0000313" key="3">
    <source>
        <dbReference type="Proteomes" id="UP000799537"/>
    </source>
</evidence>
<dbReference type="Gene3D" id="3.40.50.1820">
    <property type="entry name" value="alpha/beta hydrolase"/>
    <property type="match status" value="1"/>
</dbReference>
<keyword evidence="3" id="KW-1185">Reference proteome</keyword>
<dbReference type="OrthoDB" id="19653at2759"/>
<dbReference type="PANTHER" id="PTHR23024:SF24">
    <property type="entry name" value="ALPHA_BETA HYDROLASE FOLD-3 DOMAIN-CONTAINING PROTEIN"/>
    <property type="match status" value="1"/>
</dbReference>
<protein>
    <recommendedName>
        <fullName evidence="1">Alpha/beta hydrolase fold-3 domain-containing protein</fullName>
    </recommendedName>
</protein>
<dbReference type="EMBL" id="ML993595">
    <property type="protein sequence ID" value="KAF2166954.1"/>
    <property type="molecule type" value="Genomic_DNA"/>
</dbReference>
<dbReference type="RefSeq" id="XP_033667843.1">
    <property type="nucleotide sequence ID" value="XM_033806591.1"/>
</dbReference>
<dbReference type="SUPFAM" id="SSF53474">
    <property type="entry name" value="alpha/beta-Hydrolases"/>
    <property type="match status" value="1"/>
</dbReference>
<dbReference type="GO" id="GO:0016787">
    <property type="term" value="F:hydrolase activity"/>
    <property type="evidence" value="ECO:0007669"/>
    <property type="project" value="InterPro"/>
</dbReference>
<dbReference type="InterPro" id="IPR029058">
    <property type="entry name" value="AB_hydrolase_fold"/>
</dbReference>
<dbReference type="InterPro" id="IPR013094">
    <property type="entry name" value="AB_hydrolase_3"/>
</dbReference>
<feature type="domain" description="Alpha/beta hydrolase fold-3" evidence="1">
    <location>
        <begin position="43"/>
        <end position="136"/>
    </location>
</feature>
<name>A0A6A6CIB0_ZASCE</name>
<dbReference type="InterPro" id="IPR050466">
    <property type="entry name" value="Carboxylest/Gibb_receptor"/>
</dbReference>
<reference evidence="2" key="1">
    <citation type="journal article" date="2020" name="Stud. Mycol.">
        <title>101 Dothideomycetes genomes: a test case for predicting lifestyles and emergence of pathogens.</title>
        <authorList>
            <person name="Haridas S."/>
            <person name="Albert R."/>
            <person name="Binder M."/>
            <person name="Bloem J."/>
            <person name="Labutti K."/>
            <person name="Salamov A."/>
            <person name="Andreopoulos B."/>
            <person name="Baker S."/>
            <person name="Barry K."/>
            <person name="Bills G."/>
            <person name="Bluhm B."/>
            <person name="Cannon C."/>
            <person name="Castanera R."/>
            <person name="Culley D."/>
            <person name="Daum C."/>
            <person name="Ezra D."/>
            <person name="Gonzalez J."/>
            <person name="Henrissat B."/>
            <person name="Kuo A."/>
            <person name="Liang C."/>
            <person name="Lipzen A."/>
            <person name="Lutzoni F."/>
            <person name="Magnuson J."/>
            <person name="Mondo S."/>
            <person name="Nolan M."/>
            <person name="Ohm R."/>
            <person name="Pangilinan J."/>
            <person name="Park H.-J."/>
            <person name="Ramirez L."/>
            <person name="Alfaro M."/>
            <person name="Sun H."/>
            <person name="Tritt A."/>
            <person name="Yoshinaga Y."/>
            <person name="Zwiers L.-H."/>
            <person name="Turgeon B."/>
            <person name="Goodwin S."/>
            <person name="Spatafora J."/>
            <person name="Crous P."/>
            <person name="Grigoriev I."/>
        </authorList>
    </citation>
    <scope>NUCLEOTIDE SEQUENCE</scope>
    <source>
        <strain evidence="2">ATCC 36951</strain>
    </source>
</reference>
<accession>A0A6A6CIB0</accession>